<proteinExistence type="predicted"/>
<dbReference type="PANTHER" id="PTHR32092">
    <property type="entry name" value="6-PHOSPHO-BETA-GLUCOSIDASE-RELATED"/>
    <property type="match status" value="1"/>
</dbReference>
<dbReference type="SUPFAM" id="SSF51735">
    <property type="entry name" value="NAD(P)-binding Rossmann-fold domains"/>
    <property type="match status" value="1"/>
</dbReference>
<gene>
    <name evidence="2" type="ORF">S01H1_56049</name>
</gene>
<dbReference type="Gene3D" id="3.90.1820.10">
    <property type="entry name" value="AglA-like glucosidase"/>
    <property type="match status" value="1"/>
</dbReference>
<feature type="non-terminal residue" evidence="2">
    <location>
        <position position="168"/>
    </location>
</feature>
<dbReference type="Pfam" id="PF02056">
    <property type="entry name" value="Glyco_hydro_4"/>
    <property type="match status" value="1"/>
</dbReference>
<organism evidence="2">
    <name type="scientific">marine sediment metagenome</name>
    <dbReference type="NCBI Taxonomy" id="412755"/>
    <lineage>
        <taxon>unclassified sequences</taxon>
        <taxon>metagenomes</taxon>
        <taxon>ecological metagenomes</taxon>
    </lineage>
</organism>
<evidence type="ECO:0000256" key="1">
    <source>
        <dbReference type="ARBA" id="ARBA00023027"/>
    </source>
</evidence>
<sequence length="168" mass="18788">MAKIVLVGAGSHVFSRHLITDILSYPELRDSTITLVDIAKEPLDLITAFARKLVKQNKFNTRIESTTDRREALDGADYVIITIQAGGRRPMQADREVTLKYGVDQGNMDTMGPGGVFYGSRHVPVILDICHDMEELCPDAWLMNYTNPMSIITWAINDYTRIKAVGLC</sequence>
<comment type="caution">
    <text evidence="2">The sequence shown here is derived from an EMBL/GenBank/DDBJ whole genome shotgun (WGS) entry which is preliminary data.</text>
</comment>
<reference evidence="2" key="1">
    <citation type="journal article" date="2014" name="Front. Microbiol.">
        <title>High frequency of phylogenetically diverse reductive dehalogenase-homologous genes in deep subseafloor sedimentary metagenomes.</title>
        <authorList>
            <person name="Kawai M."/>
            <person name="Futagami T."/>
            <person name="Toyoda A."/>
            <person name="Takaki Y."/>
            <person name="Nishi S."/>
            <person name="Hori S."/>
            <person name="Arai W."/>
            <person name="Tsubouchi T."/>
            <person name="Morono Y."/>
            <person name="Uchiyama I."/>
            <person name="Ito T."/>
            <person name="Fujiyama A."/>
            <person name="Inagaki F."/>
            <person name="Takami H."/>
        </authorList>
    </citation>
    <scope>NUCLEOTIDE SEQUENCE</scope>
    <source>
        <strain evidence="2">Expedition CK06-06</strain>
    </source>
</reference>
<dbReference type="InterPro" id="IPR019802">
    <property type="entry name" value="GlycHydrolase_4_CS"/>
</dbReference>
<protein>
    <recommendedName>
        <fullName evidence="3">Glycosyl hydrolase family 4 C-terminal domain-containing protein</fullName>
    </recommendedName>
</protein>
<evidence type="ECO:0008006" key="3">
    <source>
        <dbReference type="Google" id="ProtNLM"/>
    </source>
</evidence>
<dbReference type="InterPro" id="IPR001088">
    <property type="entry name" value="Glyco_hydro_4"/>
</dbReference>
<dbReference type="GO" id="GO:0004553">
    <property type="term" value="F:hydrolase activity, hydrolyzing O-glycosyl compounds"/>
    <property type="evidence" value="ECO:0007669"/>
    <property type="project" value="InterPro"/>
</dbReference>
<dbReference type="EMBL" id="BARS01036468">
    <property type="protein sequence ID" value="GAG15590.1"/>
    <property type="molecule type" value="Genomic_DNA"/>
</dbReference>
<dbReference type="GO" id="GO:0005975">
    <property type="term" value="P:carbohydrate metabolic process"/>
    <property type="evidence" value="ECO:0007669"/>
    <property type="project" value="InterPro"/>
</dbReference>
<accession>X0VBD2</accession>
<keyword evidence="1" id="KW-0520">NAD</keyword>
<name>X0VBD2_9ZZZZ</name>
<dbReference type="InterPro" id="IPR036291">
    <property type="entry name" value="NAD(P)-bd_dom_sf"/>
</dbReference>
<dbReference type="PRINTS" id="PR00732">
    <property type="entry name" value="GLHYDRLASE4"/>
</dbReference>
<dbReference type="InterPro" id="IPR053715">
    <property type="entry name" value="GH4_Enzyme_sf"/>
</dbReference>
<evidence type="ECO:0000313" key="2">
    <source>
        <dbReference type="EMBL" id="GAG15590.1"/>
    </source>
</evidence>
<dbReference type="PROSITE" id="PS01324">
    <property type="entry name" value="GLYCOSYL_HYDROL_F4"/>
    <property type="match status" value="1"/>
</dbReference>
<dbReference type="AlphaFoldDB" id="X0VBD2"/>